<organism evidence="1 2">
    <name type="scientific">Chromobacterium sphagni</name>
    <dbReference type="NCBI Taxonomy" id="1903179"/>
    <lineage>
        <taxon>Bacteria</taxon>
        <taxon>Pseudomonadati</taxon>
        <taxon>Pseudomonadota</taxon>
        <taxon>Betaproteobacteria</taxon>
        <taxon>Neisseriales</taxon>
        <taxon>Chromobacteriaceae</taxon>
        <taxon>Chromobacterium</taxon>
    </lineage>
</organism>
<dbReference type="RefSeq" id="WP_071111086.1">
    <property type="nucleotide sequence ID" value="NZ_MKCT01000001.1"/>
</dbReference>
<accession>A0ABX3CG74</accession>
<protein>
    <submittedName>
        <fullName evidence="1">Uncharacterized protein</fullName>
    </submittedName>
</protein>
<dbReference type="Gene3D" id="3.30.750.24">
    <property type="entry name" value="STAS domain"/>
    <property type="match status" value="1"/>
</dbReference>
<gene>
    <name evidence="1" type="ORF">BI344_00860</name>
</gene>
<dbReference type="Proteomes" id="UP000180280">
    <property type="component" value="Unassembled WGS sequence"/>
</dbReference>
<keyword evidence="2" id="KW-1185">Reference proteome</keyword>
<reference evidence="1 2" key="1">
    <citation type="submission" date="2016-09" db="EMBL/GenBank/DDBJ databases">
        <title>Chromobacterium muskegensis sp. nov., an insecticidal bacterium isolated from Sphagnum bogs.</title>
        <authorList>
            <person name="Sparks M.E."/>
            <person name="Blackburn M.B."/>
            <person name="Gundersen-Rindal D.E."/>
            <person name="Mitchell A."/>
            <person name="Farrar R."/>
            <person name="Kuhar D."/>
        </authorList>
    </citation>
    <scope>NUCLEOTIDE SEQUENCE [LARGE SCALE GENOMIC DNA]</scope>
    <source>
        <strain evidence="1 2">14B-1</strain>
    </source>
</reference>
<evidence type="ECO:0000313" key="2">
    <source>
        <dbReference type="Proteomes" id="UP000180280"/>
    </source>
</evidence>
<sequence>MPGDAAAKITLSQIGDAMLACMQTELRPSLVRRMQNRLLERINGKVVRKVMLNLSGVRFTCQALVDMKRAITLLGASTFLVGLRLGAIQGLSQVGVDLGPFAARFRWSRRWPSSYERSPLDLSAAAGQ</sequence>
<comment type="caution">
    <text evidence="1">The sequence shown here is derived from an EMBL/GenBank/DDBJ whole genome shotgun (WGS) entry which is preliminary data.</text>
</comment>
<name>A0ABX3CG74_9NEIS</name>
<evidence type="ECO:0000313" key="1">
    <source>
        <dbReference type="EMBL" id="OHX21128.1"/>
    </source>
</evidence>
<proteinExistence type="predicted"/>
<dbReference type="InterPro" id="IPR036513">
    <property type="entry name" value="STAS_dom_sf"/>
</dbReference>
<dbReference type="EMBL" id="MKCT01000001">
    <property type="protein sequence ID" value="OHX21128.1"/>
    <property type="molecule type" value="Genomic_DNA"/>
</dbReference>
<dbReference type="SUPFAM" id="SSF52091">
    <property type="entry name" value="SpoIIaa-like"/>
    <property type="match status" value="1"/>
</dbReference>